<gene>
    <name evidence="2" type="ORF">VNO77_18926</name>
</gene>
<protein>
    <submittedName>
        <fullName evidence="2">Uncharacterized protein</fullName>
    </submittedName>
</protein>
<reference evidence="2 3" key="1">
    <citation type="submission" date="2024-01" db="EMBL/GenBank/DDBJ databases">
        <title>The genomes of 5 underutilized Papilionoideae crops provide insights into root nodulation and disease resistanc.</title>
        <authorList>
            <person name="Jiang F."/>
        </authorList>
    </citation>
    <scope>NUCLEOTIDE SEQUENCE [LARGE SCALE GENOMIC DNA]</scope>
    <source>
        <strain evidence="2">LVBAO_FW01</strain>
        <tissue evidence="2">Leaves</tissue>
    </source>
</reference>
<feature type="transmembrane region" description="Helical" evidence="1">
    <location>
        <begin position="51"/>
        <end position="76"/>
    </location>
</feature>
<name>A0AAN9LLK3_CANGL</name>
<proteinExistence type="predicted"/>
<keyword evidence="1" id="KW-1133">Transmembrane helix</keyword>
<sequence>MLAMTTILLNIIKLDCHYDPVAKGIRTSYPLLHVTITNPMSGLHKEVLPLFLARMILLVGCIVFEIPIIPSILGLVRPDTLNLINLEPVNRRLPRLAHGMMLEQFHDWVCLVTSSIAIPWDWLFAIESYNPPKYMQGGSFMDVDILPTRDTSLVSLSWISRLRGRSSQAQDQRSSLAI</sequence>
<evidence type="ECO:0000256" key="1">
    <source>
        <dbReference type="SAM" id="Phobius"/>
    </source>
</evidence>
<evidence type="ECO:0000313" key="3">
    <source>
        <dbReference type="Proteomes" id="UP001367508"/>
    </source>
</evidence>
<dbReference type="Proteomes" id="UP001367508">
    <property type="component" value="Unassembled WGS sequence"/>
</dbReference>
<accession>A0AAN9LLK3</accession>
<keyword evidence="1" id="KW-0472">Membrane</keyword>
<keyword evidence="1" id="KW-0812">Transmembrane</keyword>
<keyword evidence="3" id="KW-1185">Reference proteome</keyword>
<dbReference type="AlphaFoldDB" id="A0AAN9LLK3"/>
<dbReference type="EMBL" id="JAYMYQ010000004">
    <property type="protein sequence ID" value="KAK7338320.1"/>
    <property type="molecule type" value="Genomic_DNA"/>
</dbReference>
<evidence type="ECO:0000313" key="2">
    <source>
        <dbReference type="EMBL" id="KAK7338320.1"/>
    </source>
</evidence>
<organism evidence="2 3">
    <name type="scientific">Canavalia gladiata</name>
    <name type="common">Sword bean</name>
    <name type="synonym">Dolichos gladiatus</name>
    <dbReference type="NCBI Taxonomy" id="3824"/>
    <lineage>
        <taxon>Eukaryota</taxon>
        <taxon>Viridiplantae</taxon>
        <taxon>Streptophyta</taxon>
        <taxon>Embryophyta</taxon>
        <taxon>Tracheophyta</taxon>
        <taxon>Spermatophyta</taxon>
        <taxon>Magnoliopsida</taxon>
        <taxon>eudicotyledons</taxon>
        <taxon>Gunneridae</taxon>
        <taxon>Pentapetalae</taxon>
        <taxon>rosids</taxon>
        <taxon>fabids</taxon>
        <taxon>Fabales</taxon>
        <taxon>Fabaceae</taxon>
        <taxon>Papilionoideae</taxon>
        <taxon>50 kb inversion clade</taxon>
        <taxon>NPAAA clade</taxon>
        <taxon>indigoferoid/millettioid clade</taxon>
        <taxon>Phaseoleae</taxon>
        <taxon>Canavalia</taxon>
    </lineage>
</organism>
<comment type="caution">
    <text evidence="2">The sequence shown here is derived from an EMBL/GenBank/DDBJ whole genome shotgun (WGS) entry which is preliminary data.</text>
</comment>